<keyword evidence="1" id="KW-0675">Receptor</keyword>
<dbReference type="OrthoDB" id="10258882at2759"/>
<evidence type="ECO:0000313" key="2">
    <source>
        <dbReference type="Proteomes" id="UP000019149"/>
    </source>
</evidence>
<proteinExistence type="predicted"/>
<evidence type="ECO:0000313" key="1">
    <source>
        <dbReference type="EMBL" id="EUB59393.1"/>
    </source>
</evidence>
<dbReference type="InterPro" id="IPR032914">
    <property type="entry name" value="Vam6/VPS39/TRAP1"/>
</dbReference>
<keyword evidence="2" id="KW-1185">Reference proteome</keyword>
<dbReference type="KEGG" id="egl:EGR_05747"/>
<dbReference type="PANTHER" id="PTHR12894">
    <property type="entry name" value="CNH DOMAIN CONTAINING"/>
    <property type="match status" value="1"/>
</dbReference>
<comment type="caution">
    <text evidence="1">The sequence shown here is derived from an EMBL/GenBank/DDBJ whole genome shotgun (WGS) entry which is preliminary data.</text>
</comment>
<organism evidence="1 2">
    <name type="scientific">Echinococcus granulosus</name>
    <name type="common">Hydatid tapeworm</name>
    <dbReference type="NCBI Taxonomy" id="6210"/>
    <lineage>
        <taxon>Eukaryota</taxon>
        <taxon>Metazoa</taxon>
        <taxon>Spiralia</taxon>
        <taxon>Lophotrochozoa</taxon>
        <taxon>Platyhelminthes</taxon>
        <taxon>Cestoda</taxon>
        <taxon>Eucestoda</taxon>
        <taxon>Cyclophyllidea</taxon>
        <taxon>Taeniidae</taxon>
        <taxon>Echinococcus</taxon>
        <taxon>Echinococcus granulosus group</taxon>
    </lineage>
</organism>
<dbReference type="STRING" id="6210.W6UE97"/>
<dbReference type="EMBL" id="APAU02000045">
    <property type="protein sequence ID" value="EUB59393.1"/>
    <property type="molecule type" value="Genomic_DNA"/>
</dbReference>
<dbReference type="RefSeq" id="XP_024350589.1">
    <property type="nucleotide sequence ID" value="XM_024494996.1"/>
</dbReference>
<dbReference type="GO" id="GO:0034058">
    <property type="term" value="P:endosomal vesicle fusion"/>
    <property type="evidence" value="ECO:0007669"/>
    <property type="project" value="TreeGrafter"/>
</dbReference>
<dbReference type="Proteomes" id="UP000019149">
    <property type="component" value="Unassembled WGS sequence"/>
</dbReference>
<accession>W6UE97</accession>
<sequence length="432" mass="48580">MTSPMRQYCPGIKHLAYVLFALLETCFFGNSRRETAIILLQASQYTELVAALSGRKLRFFDAEKLECSNLRVIKSRWDLVNTINLPSSVLAVRCLDSYAIVATSNKYFGVNLKTKTCDEIFDCSGSRVQPLIEPVSKDEFLLSGPGSLGVFVDTNGQSRRPPLTLSTNLFALFHRKQLVFAVDDEFVSIHWYHFLVFNTKNVCAACMSLSRNMVFVVSQDTTSGARMRVIRPETWDLEAKRLILAGCLSDASDLIHKEYAKLAELCSHRPATSSGAKNIFTAVCHDSSVIFSLFQRSKRVYTLMGLYLFTTGQLTQSRKFFEKSSLDIRELLCRYVDLLPRDYAYIADPNLNITAAAKASSSTWAGEPLSNIFDLSENLGISVNEFRKFLLDFLLENRRGRIFSKHAQPSPILVTAVLPETKSLHIIALMIL</sequence>
<dbReference type="GeneID" id="36341462"/>
<dbReference type="CTD" id="36341462"/>
<name>W6UE97_ECHGR</name>
<dbReference type="AlphaFoldDB" id="W6UE97"/>
<reference evidence="1 2" key="1">
    <citation type="journal article" date="2013" name="Nat. Genet.">
        <title>The genome of the hydatid tapeworm Echinococcus granulosus.</title>
        <authorList>
            <person name="Zheng H."/>
            <person name="Zhang W."/>
            <person name="Zhang L."/>
            <person name="Zhang Z."/>
            <person name="Li J."/>
            <person name="Lu G."/>
            <person name="Zhu Y."/>
            <person name="Wang Y."/>
            <person name="Huang Y."/>
            <person name="Liu J."/>
            <person name="Kang H."/>
            <person name="Chen J."/>
            <person name="Wang L."/>
            <person name="Chen A."/>
            <person name="Yu S."/>
            <person name="Gao Z."/>
            <person name="Jin L."/>
            <person name="Gu W."/>
            <person name="Wang Z."/>
            <person name="Zhao L."/>
            <person name="Shi B."/>
            <person name="Wen H."/>
            <person name="Lin R."/>
            <person name="Jones M.K."/>
            <person name="Brejova B."/>
            <person name="Vinar T."/>
            <person name="Zhao G."/>
            <person name="McManus D.P."/>
            <person name="Chen Z."/>
            <person name="Zhou Y."/>
            <person name="Wang S."/>
        </authorList>
    </citation>
    <scope>NUCLEOTIDE SEQUENCE [LARGE SCALE GENOMIC DNA]</scope>
</reference>
<gene>
    <name evidence="1" type="ORF">EGR_05747</name>
</gene>
<protein>
    <submittedName>
        <fullName evidence="1">Transforming growth factor-beta receptor-associated protein</fullName>
    </submittedName>
</protein>
<dbReference type="GO" id="GO:0005737">
    <property type="term" value="C:cytoplasm"/>
    <property type="evidence" value="ECO:0007669"/>
    <property type="project" value="TreeGrafter"/>
</dbReference>
<dbReference type="GO" id="GO:0006914">
    <property type="term" value="P:autophagy"/>
    <property type="evidence" value="ECO:0007669"/>
    <property type="project" value="TreeGrafter"/>
</dbReference>
<dbReference type="GO" id="GO:0016020">
    <property type="term" value="C:membrane"/>
    <property type="evidence" value="ECO:0007669"/>
    <property type="project" value="TreeGrafter"/>
</dbReference>
<dbReference type="PANTHER" id="PTHR12894:SF27">
    <property type="entry name" value="TRANSFORMING GROWTH FACTOR-BETA RECEPTOR-ASSOCIATED PROTEIN 1"/>
    <property type="match status" value="1"/>
</dbReference>